<dbReference type="EMBL" id="CP061800">
    <property type="protein sequence ID" value="QTA92824.1"/>
    <property type="molecule type" value="Genomic_DNA"/>
</dbReference>
<sequence>MLIPPVFTSRKELGMQPKLLCPRRSRFAPFKKKINSMKKNTFCMT</sequence>
<evidence type="ECO:0000313" key="2">
    <source>
        <dbReference type="Proteomes" id="UP000663722"/>
    </source>
</evidence>
<keyword evidence="2" id="KW-1185">Reference proteome</keyword>
<name>A0A975BW53_9BACT</name>
<accession>A0A975BW53</accession>
<dbReference type="KEGG" id="dmm:dnm_089170"/>
<dbReference type="Proteomes" id="UP000663722">
    <property type="component" value="Chromosome"/>
</dbReference>
<evidence type="ECO:0000313" key="1">
    <source>
        <dbReference type="EMBL" id="QTA92824.1"/>
    </source>
</evidence>
<reference evidence="1" key="1">
    <citation type="journal article" date="2021" name="Microb. Physiol.">
        <title>Proteogenomic Insights into the Physiology of Marine, Sulfate-Reducing, Filamentous Desulfonema limicola and Desulfonema magnum.</title>
        <authorList>
            <person name="Schnaars V."/>
            <person name="Wohlbrand L."/>
            <person name="Scheve S."/>
            <person name="Hinrichs C."/>
            <person name="Reinhardt R."/>
            <person name="Rabus R."/>
        </authorList>
    </citation>
    <scope>NUCLEOTIDE SEQUENCE</scope>
    <source>
        <strain evidence="1">4be13</strain>
    </source>
</reference>
<protein>
    <submittedName>
        <fullName evidence="1">Uncharacterized protein</fullName>
    </submittedName>
</protein>
<dbReference type="AlphaFoldDB" id="A0A975BW53"/>
<organism evidence="1 2">
    <name type="scientific">Desulfonema magnum</name>
    <dbReference type="NCBI Taxonomy" id="45655"/>
    <lineage>
        <taxon>Bacteria</taxon>
        <taxon>Pseudomonadati</taxon>
        <taxon>Thermodesulfobacteriota</taxon>
        <taxon>Desulfobacteria</taxon>
        <taxon>Desulfobacterales</taxon>
        <taxon>Desulfococcaceae</taxon>
        <taxon>Desulfonema</taxon>
    </lineage>
</organism>
<gene>
    <name evidence="1" type="ORF">dnm_089170</name>
</gene>
<proteinExistence type="predicted"/>